<feature type="repeat" description="TPR" evidence="2">
    <location>
        <begin position="34"/>
        <end position="67"/>
    </location>
</feature>
<dbReference type="Proteomes" id="UP001474120">
    <property type="component" value="Unassembled WGS sequence"/>
</dbReference>
<evidence type="ECO:0000256" key="2">
    <source>
        <dbReference type="PROSITE-ProRule" id="PRU00339"/>
    </source>
</evidence>
<dbReference type="EMBL" id="JBCDNA010000001">
    <property type="protein sequence ID" value="MEL4455644.1"/>
    <property type="molecule type" value="Genomic_DNA"/>
</dbReference>
<keyword evidence="2" id="KW-0802">TPR repeat</keyword>
<dbReference type="RefSeq" id="WP_342159516.1">
    <property type="nucleotide sequence ID" value="NZ_JBCDNA010000001.1"/>
</dbReference>
<feature type="domain" description="ASPIC/UnbV" evidence="3">
    <location>
        <begin position="686"/>
        <end position="743"/>
    </location>
</feature>
<evidence type="ECO:0000313" key="5">
    <source>
        <dbReference type="Proteomes" id="UP001474120"/>
    </source>
</evidence>
<dbReference type="SUPFAM" id="SSF48452">
    <property type="entry name" value="TPR-like"/>
    <property type="match status" value="1"/>
</dbReference>
<dbReference type="Pfam" id="PF13431">
    <property type="entry name" value="TPR_17"/>
    <property type="match status" value="1"/>
</dbReference>
<keyword evidence="1" id="KW-0732">Signal</keyword>
<name>A0ABU9KZM4_9FLAO</name>
<feature type="repeat" description="TPR" evidence="2">
    <location>
        <begin position="68"/>
        <end position="101"/>
    </location>
</feature>
<dbReference type="PANTHER" id="PTHR44103:SF1">
    <property type="entry name" value="PROPROTEIN CONVERTASE P"/>
    <property type="match status" value="1"/>
</dbReference>
<gene>
    <name evidence="4" type="ORF">AABB81_07030</name>
</gene>
<dbReference type="InterPro" id="IPR019734">
    <property type="entry name" value="TPR_rpt"/>
</dbReference>
<accession>A0ABU9KZM4</accession>
<dbReference type="Gene3D" id="2.130.10.130">
    <property type="entry name" value="Integrin alpha, N-terminal"/>
    <property type="match status" value="2"/>
</dbReference>
<dbReference type="PROSITE" id="PS51257">
    <property type="entry name" value="PROKAR_LIPOPROTEIN"/>
    <property type="match status" value="1"/>
</dbReference>
<comment type="caution">
    <text evidence="4">The sequence shown here is derived from an EMBL/GenBank/DDBJ whole genome shotgun (WGS) entry which is preliminary data.</text>
</comment>
<dbReference type="InterPro" id="IPR011990">
    <property type="entry name" value="TPR-like_helical_dom_sf"/>
</dbReference>
<dbReference type="PROSITE" id="PS50005">
    <property type="entry name" value="TPR"/>
    <property type="match status" value="2"/>
</dbReference>
<dbReference type="Pfam" id="PF07593">
    <property type="entry name" value="UnbV_ASPIC"/>
    <property type="match status" value="1"/>
</dbReference>
<evidence type="ECO:0000313" key="4">
    <source>
        <dbReference type="EMBL" id="MEL4455644.1"/>
    </source>
</evidence>
<dbReference type="Gene3D" id="1.25.40.10">
    <property type="entry name" value="Tetratricopeptide repeat domain"/>
    <property type="match status" value="1"/>
</dbReference>
<proteinExistence type="predicted"/>
<sequence>MKNIGILGLLLLIFVSLSGCKESEEDRRKKSIEIMTTQTLGLAYLEEFKLSEAEREFLKLIELAPDDKLGYANLGLVYLRMGKYKDAEAQIFKAMDIDPDDGDISLLLSTVYQLDGRREEAIRTLQTALKSDPGQVKILYDLSELYSAESGDAAQEIRKGYLEQLVKYAPANIVPQLQLTEILIREGSSDAAIERLEILEKQFPEFPKESKEFYDKAKENLLLSENEKAIINYTIFYNYLRVSFPYQSGINELKGPGGSQIGFPLITYNRSLNEQPLEDQPVLDVLKFKDVTSEMGLILFPSNKNGDVNFKNTTHLKTADYNGDGKTDLYIGSYDTSRKSYEHFLFNNTSGGFENVGNLVGLEHVGKENGATFADYDNDGFLDLYVYMDEGSFLYKNADKGVFENRTQAAKIKSDQVNKALFFDMDQDGDLDLFEALKTGNRVFRNNGDETFTEMTREMGFALEEAMNTIDVAFGDFDDDGDVDLITLNDKGTIAFYTNKRQGKFEQQTDTGLQSNKGGRTLKVGDFNNDGFLDIFKAAREAKQSRLYTNTKEGKFEQSPDSENLFPGIENINLQDVAFVDFDNDGFQDVFFIGEAIKKNGSGLLLYHHNGSGAYTNVSDILPENSYTGSKLASLDYDNDGDQDILLGLKDGGVSLLRNDGGNMNHYVNMKLVGLRTGSAKNNYFGIGAKVEMRAGDLYQSTVVTDPNIYFGLGNRSKADIIRITWTNGVPQNILLPDADQALIESQTLKGSCPFLYTWNGKEYEFVKDITWRSALGMPLGIMGGTTKYAFADASDDYIKIDESQLKPKNNTYAIQVTSELWETIYMDQIELVAVDHPVEVDIFVPEQFTPPPFQGMNVLQVEKKHPPVSAKDELDRDVLPEILQKDDQYISNLTPGRYQGITKLHDLILDPGEAGQLENLHLFLRGWIFPTDASINVALSQSAALKLQFPEIQVVNKKGQWEPIATDISFPMGKDKTVIVDLRGKFLSSDHRLRIRTNMEIYWDEIFFANVENKNSIITNVLQPTKADLHYRGFSKTYRKGGRYGPHWFDYSEVTTNGKWRDLTGHYTKYGDVLPLLQGADNKYIISNAGDETSISFDAGSLPELKPGWKRDFLIHSVGWVKDGDFNTADGSTVLPLPFHDMKAYPPNEEDSYPDDPDLKIYHESYNTRMIGPETFQNSIKPNSSE</sequence>
<evidence type="ECO:0000256" key="1">
    <source>
        <dbReference type="ARBA" id="ARBA00022729"/>
    </source>
</evidence>
<dbReference type="InterPro" id="IPR028994">
    <property type="entry name" value="Integrin_alpha_N"/>
</dbReference>
<dbReference type="SUPFAM" id="SSF69318">
    <property type="entry name" value="Integrin alpha N-terminal domain"/>
    <property type="match status" value="1"/>
</dbReference>
<dbReference type="Pfam" id="PF13517">
    <property type="entry name" value="FG-GAP_3"/>
    <property type="match status" value="3"/>
</dbReference>
<keyword evidence="5" id="KW-1185">Reference proteome</keyword>
<reference evidence="4 5" key="1">
    <citation type="submission" date="2024-04" db="EMBL/GenBank/DDBJ databases">
        <title>whole genome sequencing of Lutimonas vermicola strain IMCC1616.</title>
        <authorList>
            <person name="Bae S.S."/>
        </authorList>
    </citation>
    <scope>NUCLEOTIDE SEQUENCE [LARGE SCALE GENOMIC DNA]</scope>
    <source>
        <strain evidence="4 5">IMCC1616</strain>
    </source>
</reference>
<dbReference type="InterPro" id="IPR013517">
    <property type="entry name" value="FG-GAP"/>
</dbReference>
<protein>
    <submittedName>
        <fullName evidence="4">FG-GAP-like repeat-containing protein</fullName>
    </submittedName>
</protein>
<dbReference type="PROSITE" id="PS50293">
    <property type="entry name" value="TPR_REGION"/>
    <property type="match status" value="1"/>
</dbReference>
<organism evidence="4 5">
    <name type="scientific">Lutimonas vermicola</name>
    <dbReference type="NCBI Taxonomy" id="414288"/>
    <lineage>
        <taxon>Bacteria</taxon>
        <taxon>Pseudomonadati</taxon>
        <taxon>Bacteroidota</taxon>
        <taxon>Flavobacteriia</taxon>
        <taxon>Flavobacteriales</taxon>
        <taxon>Flavobacteriaceae</taxon>
        <taxon>Lutimonas</taxon>
    </lineage>
</organism>
<evidence type="ECO:0000259" key="3">
    <source>
        <dbReference type="Pfam" id="PF07593"/>
    </source>
</evidence>
<dbReference type="PANTHER" id="PTHR44103">
    <property type="entry name" value="PROPROTEIN CONVERTASE P"/>
    <property type="match status" value="1"/>
</dbReference>
<dbReference type="SMART" id="SM00028">
    <property type="entry name" value="TPR"/>
    <property type="match status" value="3"/>
</dbReference>
<dbReference type="InterPro" id="IPR011519">
    <property type="entry name" value="UnbV_ASPIC"/>
</dbReference>